<dbReference type="AlphaFoldDB" id="A0A645ELN7"/>
<proteinExistence type="predicted"/>
<comment type="caution">
    <text evidence="2">The sequence shown here is derived from an EMBL/GenBank/DDBJ whole genome shotgun (WGS) entry which is preliminary data.</text>
</comment>
<gene>
    <name evidence="2" type="ORF">SDC9_149242</name>
</gene>
<evidence type="ECO:0000256" key="1">
    <source>
        <dbReference type="SAM" id="Phobius"/>
    </source>
</evidence>
<accession>A0A645ELN7</accession>
<organism evidence="2">
    <name type="scientific">bioreactor metagenome</name>
    <dbReference type="NCBI Taxonomy" id="1076179"/>
    <lineage>
        <taxon>unclassified sequences</taxon>
        <taxon>metagenomes</taxon>
        <taxon>ecological metagenomes</taxon>
    </lineage>
</organism>
<keyword evidence="1" id="KW-0812">Transmembrane</keyword>
<evidence type="ECO:0000313" key="2">
    <source>
        <dbReference type="EMBL" id="MPN02029.1"/>
    </source>
</evidence>
<protein>
    <submittedName>
        <fullName evidence="2">Uncharacterized protein</fullName>
    </submittedName>
</protein>
<name>A0A645ELN7_9ZZZZ</name>
<dbReference type="EMBL" id="VSSQ01047991">
    <property type="protein sequence ID" value="MPN02029.1"/>
    <property type="molecule type" value="Genomic_DNA"/>
</dbReference>
<reference evidence="2" key="1">
    <citation type="submission" date="2019-08" db="EMBL/GenBank/DDBJ databases">
        <authorList>
            <person name="Kucharzyk K."/>
            <person name="Murdoch R.W."/>
            <person name="Higgins S."/>
            <person name="Loffler F."/>
        </authorList>
    </citation>
    <scope>NUCLEOTIDE SEQUENCE</scope>
</reference>
<keyword evidence="1" id="KW-0472">Membrane</keyword>
<feature type="transmembrane region" description="Helical" evidence="1">
    <location>
        <begin position="34"/>
        <end position="55"/>
    </location>
</feature>
<sequence>MYCVVLFTVAIGLAIVSLLNPIDGVHRYDSAPELAVSCICTVVLEVIIVSFWSMFTEHVSLSTYRLFSP</sequence>
<keyword evidence="1" id="KW-1133">Transmembrane helix</keyword>